<dbReference type="EMBL" id="BAABBU010000010">
    <property type="protein sequence ID" value="GAA4131848.1"/>
    <property type="molecule type" value="Genomic_DNA"/>
</dbReference>
<keyword evidence="1" id="KW-0812">Transmembrane</keyword>
<keyword evidence="1" id="KW-0472">Membrane</keyword>
<sequence>MVTVQRMCGFLALISLAWIGLIAFLATPDALLFGTKRGSLIAPVSILILAAGGWVVTSYRTRKLSDR</sequence>
<evidence type="ECO:0000256" key="1">
    <source>
        <dbReference type="SAM" id="Phobius"/>
    </source>
</evidence>
<evidence type="ECO:0008006" key="4">
    <source>
        <dbReference type="Google" id="ProtNLM"/>
    </source>
</evidence>
<feature type="transmembrane region" description="Helical" evidence="1">
    <location>
        <begin position="7"/>
        <end position="26"/>
    </location>
</feature>
<gene>
    <name evidence="2" type="ORF">GCM10022285_21750</name>
</gene>
<name>A0ABP7Y9I4_9ACTN</name>
<evidence type="ECO:0000313" key="3">
    <source>
        <dbReference type="Proteomes" id="UP001501845"/>
    </source>
</evidence>
<proteinExistence type="predicted"/>
<keyword evidence="1" id="KW-1133">Transmembrane helix</keyword>
<evidence type="ECO:0000313" key="2">
    <source>
        <dbReference type="EMBL" id="GAA4131848.1"/>
    </source>
</evidence>
<organism evidence="2 3">
    <name type="scientific">Streptomyces tunisiensis</name>
    <dbReference type="NCBI Taxonomy" id="948699"/>
    <lineage>
        <taxon>Bacteria</taxon>
        <taxon>Bacillati</taxon>
        <taxon>Actinomycetota</taxon>
        <taxon>Actinomycetes</taxon>
        <taxon>Kitasatosporales</taxon>
        <taxon>Streptomycetaceae</taxon>
        <taxon>Streptomyces</taxon>
    </lineage>
</organism>
<keyword evidence="3" id="KW-1185">Reference proteome</keyword>
<dbReference type="Proteomes" id="UP001501845">
    <property type="component" value="Unassembled WGS sequence"/>
</dbReference>
<reference evidence="3" key="1">
    <citation type="journal article" date="2019" name="Int. J. Syst. Evol. Microbiol.">
        <title>The Global Catalogue of Microorganisms (GCM) 10K type strain sequencing project: providing services to taxonomists for standard genome sequencing and annotation.</title>
        <authorList>
            <consortium name="The Broad Institute Genomics Platform"/>
            <consortium name="The Broad Institute Genome Sequencing Center for Infectious Disease"/>
            <person name="Wu L."/>
            <person name="Ma J."/>
        </authorList>
    </citation>
    <scope>NUCLEOTIDE SEQUENCE [LARGE SCALE GENOMIC DNA]</scope>
    <source>
        <strain evidence="3">JCM 17589</strain>
    </source>
</reference>
<feature type="transmembrane region" description="Helical" evidence="1">
    <location>
        <begin position="38"/>
        <end position="57"/>
    </location>
</feature>
<comment type="caution">
    <text evidence="2">The sequence shown here is derived from an EMBL/GenBank/DDBJ whole genome shotgun (WGS) entry which is preliminary data.</text>
</comment>
<protein>
    <recommendedName>
        <fullName evidence="4">Integral membrane protein</fullName>
    </recommendedName>
</protein>
<accession>A0ABP7Y9I4</accession>